<comment type="subcellular location">
    <subcellularLocation>
        <location evidence="2">Membrane</location>
    </subcellularLocation>
</comment>
<dbReference type="SUPFAM" id="SSF47384">
    <property type="entry name" value="Homodimeric domain of signal transducing histidine kinase"/>
    <property type="match status" value="1"/>
</dbReference>
<dbReference type="PANTHER" id="PTHR43047:SF63">
    <property type="entry name" value="HISTIDINE KINASE"/>
    <property type="match status" value="1"/>
</dbReference>
<dbReference type="RefSeq" id="WP_210683676.1">
    <property type="nucleotide sequence ID" value="NZ_JAGMWN010000014.1"/>
</dbReference>
<evidence type="ECO:0000256" key="5">
    <source>
        <dbReference type="ARBA" id="ARBA00022679"/>
    </source>
</evidence>
<dbReference type="InterPro" id="IPR005467">
    <property type="entry name" value="His_kinase_dom"/>
</dbReference>
<dbReference type="GO" id="GO:0005886">
    <property type="term" value="C:plasma membrane"/>
    <property type="evidence" value="ECO:0007669"/>
    <property type="project" value="TreeGrafter"/>
</dbReference>
<dbReference type="CDD" id="cd16922">
    <property type="entry name" value="HATPase_EvgS-ArcB-TorS-like"/>
    <property type="match status" value="1"/>
</dbReference>
<evidence type="ECO:0000256" key="4">
    <source>
        <dbReference type="ARBA" id="ARBA00022553"/>
    </source>
</evidence>
<dbReference type="SUPFAM" id="SSF55874">
    <property type="entry name" value="ATPase domain of HSP90 chaperone/DNA topoisomerase II/histidine kinase"/>
    <property type="match status" value="1"/>
</dbReference>
<evidence type="ECO:0000256" key="6">
    <source>
        <dbReference type="ARBA" id="ARBA00022692"/>
    </source>
</evidence>
<feature type="transmembrane region" description="Helical" evidence="10">
    <location>
        <begin position="305"/>
        <end position="325"/>
    </location>
</feature>
<name>A0A8J7S2C9_9PROT</name>
<dbReference type="Gene3D" id="3.30.565.10">
    <property type="entry name" value="Histidine kinase-like ATPase, C-terminal domain"/>
    <property type="match status" value="1"/>
</dbReference>
<dbReference type="InterPro" id="IPR036097">
    <property type="entry name" value="HisK_dim/P_sf"/>
</dbReference>
<dbReference type="Gene3D" id="1.10.287.130">
    <property type="match status" value="1"/>
</dbReference>
<dbReference type="Proteomes" id="UP000672602">
    <property type="component" value="Unassembled WGS sequence"/>
</dbReference>
<dbReference type="Pfam" id="PF02518">
    <property type="entry name" value="HATPase_c"/>
    <property type="match status" value="1"/>
</dbReference>
<feature type="domain" description="CHASE" evidence="12">
    <location>
        <begin position="144"/>
        <end position="206"/>
    </location>
</feature>
<organism evidence="13 14">
    <name type="scientific">Marivibrio halodurans</name>
    <dbReference type="NCBI Taxonomy" id="2039722"/>
    <lineage>
        <taxon>Bacteria</taxon>
        <taxon>Pseudomonadati</taxon>
        <taxon>Pseudomonadota</taxon>
        <taxon>Alphaproteobacteria</taxon>
        <taxon>Rhodospirillales</taxon>
        <taxon>Rhodospirillaceae</taxon>
        <taxon>Marivibrio</taxon>
    </lineage>
</organism>
<reference evidence="13" key="1">
    <citation type="submission" date="2021-04" db="EMBL/GenBank/DDBJ databases">
        <authorList>
            <person name="Zhang D.-C."/>
        </authorList>
    </citation>
    <scope>NUCLEOTIDE SEQUENCE</scope>
    <source>
        <strain evidence="13">CGMCC 1.15697</strain>
    </source>
</reference>
<keyword evidence="7" id="KW-0418">Kinase</keyword>
<sequence>MHARAQRLICFIAAAVLAVLGGALVLEVEDTLEDRRLDDFRVESERVTLAIDAAMTRLNDRLKAIGAYLVTSEAVTESEFALFIASTDLFAENDIRVASILPVIRPVHVPVLNRELQERDGFRKELGYPEVRIRKPVTRDVVMPVLYTETPDGRRRAVGLDIASNRNRREAAEQAIATGKTQLSAPLRFFNSPEEGVPGMILIRAVSSGNLGLPMEVAGDDRMVLVAFGFTPQTMIGNLLRRSDLGRIGVEIHDVTAGEPQPVANIPVQGAPGAFSREQRLEVAGRTWSITYEAGPVYMATVGNWWLYLIAGVAFVLLIALTFAIDKLIRRREILASAVEERTVQLRLMNEQLAAAATRAHAASDAKSEFLAHMSHELRTPLNALIGFSDMLSSEIHGPLGHRKYVEYAHDMQLAGSHLLALISDILDLARVEAGATEIDEDGIVVGDLLRDCARITAAQAQARLVAVSVDCGPTLPPLLADERLIRQVVLNLVSNAIKYNRPQGRVTIAADKDESGGIRIRVIDTGIGIDPEDMEHVLEPFGQARFSETAAVGGTGLGLALARRFVELHGGTLTLESTPRLGTTVTVRFPKARSGRTPLAHAM</sequence>
<dbReference type="SMART" id="SM01079">
    <property type="entry name" value="CHASE"/>
    <property type="match status" value="1"/>
</dbReference>
<keyword evidence="5" id="KW-0808">Transferase</keyword>
<dbReference type="CDD" id="cd00082">
    <property type="entry name" value="HisKA"/>
    <property type="match status" value="1"/>
</dbReference>
<proteinExistence type="predicted"/>
<dbReference type="InterPro" id="IPR003661">
    <property type="entry name" value="HisK_dim/P_dom"/>
</dbReference>
<dbReference type="InterPro" id="IPR042240">
    <property type="entry name" value="CHASE_sf"/>
</dbReference>
<feature type="domain" description="Histidine kinase" evidence="11">
    <location>
        <begin position="373"/>
        <end position="594"/>
    </location>
</feature>
<accession>A0A8J7S2C9</accession>
<keyword evidence="14" id="KW-1185">Reference proteome</keyword>
<protein>
    <recommendedName>
        <fullName evidence="3">histidine kinase</fullName>
        <ecNumber evidence="3">2.7.13.3</ecNumber>
    </recommendedName>
</protein>
<evidence type="ECO:0000256" key="3">
    <source>
        <dbReference type="ARBA" id="ARBA00012438"/>
    </source>
</evidence>
<evidence type="ECO:0000256" key="2">
    <source>
        <dbReference type="ARBA" id="ARBA00004370"/>
    </source>
</evidence>
<keyword evidence="4" id="KW-0597">Phosphoprotein</keyword>
<evidence type="ECO:0000256" key="8">
    <source>
        <dbReference type="ARBA" id="ARBA00022989"/>
    </source>
</evidence>
<dbReference type="PROSITE" id="PS50839">
    <property type="entry name" value="CHASE"/>
    <property type="match status" value="1"/>
</dbReference>
<evidence type="ECO:0000256" key="1">
    <source>
        <dbReference type="ARBA" id="ARBA00000085"/>
    </source>
</evidence>
<comment type="caution">
    <text evidence="13">The sequence shown here is derived from an EMBL/GenBank/DDBJ whole genome shotgun (WGS) entry which is preliminary data.</text>
</comment>
<dbReference type="EMBL" id="JAGMWN010000014">
    <property type="protein sequence ID" value="MBP5859082.1"/>
    <property type="molecule type" value="Genomic_DNA"/>
</dbReference>
<dbReference type="AlphaFoldDB" id="A0A8J7S2C9"/>
<dbReference type="InterPro" id="IPR003594">
    <property type="entry name" value="HATPase_dom"/>
</dbReference>
<evidence type="ECO:0000256" key="7">
    <source>
        <dbReference type="ARBA" id="ARBA00022777"/>
    </source>
</evidence>
<evidence type="ECO:0000256" key="9">
    <source>
        <dbReference type="ARBA" id="ARBA00023136"/>
    </source>
</evidence>
<dbReference type="Pfam" id="PF00512">
    <property type="entry name" value="HisKA"/>
    <property type="match status" value="1"/>
</dbReference>
<dbReference type="Pfam" id="PF03924">
    <property type="entry name" value="CHASE"/>
    <property type="match status" value="1"/>
</dbReference>
<dbReference type="InterPro" id="IPR004358">
    <property type="entry name" value="Sig_transdc_His_kin-like_C"/>
</dbReference>
<keyword evidence="9 10" id="KW-0472">Membrane</keyword>
<dbReference type="Gene3D" id="3.30.450.350">
    <property type="entry name" value="CHASE domain"/>
    <property type="match status" value="1"/>
</dbReference>
<dbReference type="SMART" id="SM00387">
    <property type="entry name" value="HATPase_c"/>
    <property type="match status" value="1"/>
</dbReference>
<evidence type="ECO:0000313" key="14">
    <source>
        <dbReference type="Proteomes" id="UP000672602"/>
    </source>
</evidence>
<comment type="catalytic activity">
    <reaction evidence="1">
        <text>ATP + protein L-histidine = ADP + protein N-phospho-L-histidine.</text>
        <dbReference type="EC" id="2.7.13.3"/>
    </reaction>
</comment>
<dbReference type="GO" id="GO:0009927">
    <property type="term" value="F:histidine phosphotransfer kinase activity"/>
    <property type="evidence" value="ECO:0007669"/>
    <property type="project" value="TreeGrafter"/>
</dbReference>
<dbReference type="PANTHER" id="PTHR43047">
    <property type="entry name" value="TWO-COMPONENT HISTIDINE PROTEIN KINASE"/>
    <property type="match status" value="1"/>
</dbReference>
<keyword evidence="8 10" id="KW-1133">Transmembrane helix</keyword>
<dbReference type="InterPro" id="IPR036890">
    <property type="entry name" value="HATPase_C_sf"/>
</dbReference>
<dbReference type="SMART" id="SM00388">
    <property type="entry name" value="HisKA"/>
    <property type="match status" value="1"/>
</dbReference>
<dbReference type="EC" id="2.7.13.3" evidence="3"/>
<evidence type="ECO:0000313" key="13">
    <source>
        <dbReference type="EMBL" id="MBP5859082.1"/>
    </source>
</evidence>
<dbReference type="PROSITE" id="PS50109">
    <property type="entry name" value="HIS_KIN"/>
    <property type="match status" value="1"/>
</dbReference>
<dbReference type="PRINTS" id="PR00344">
    <property type="entry name" value="BCTRLSENSOR"/>
</dbReference>
<gene>
    <name evidence="13" type="ORF">KAJ83_18825</name>
</gene>
<evidence type="ECO:0000259" key="12">
    <source>
        <dbReference type="PROSITE" id="PS50839"/>
    </source>
</evidence>
<dbReference type="GO" id="GO:0000155">
    <property type="term" value="F:phosphorelay sensor kinase activity"/>
    <property type="evidence" value="ECO:0007669"/>
    <property type="project" value="InterPro"/>
</dbReference>
<keyword evidence="6 10" id="KW-0812">Transmembrane</keyword>
<dbReference type="InterPro" id="IPR006189">
    <property type="entry name" value="CHASE_dom"/>
</dbReference>
<evidence type="ECO:0000259" key="11">
    <source>
        <dbReference type="PROSITE" id="PS50109"/>
    </source>
</evidence>
<evidence type="ECO:0000256" key="10">
    <source>
        <dbReference type="SAM" id="Phobius"/>
    </source>
</evidence>